<keyword evidence="2" id="KW-0677">Repeat</keyword>
<dbReference type="Pfam" id="PF17776">
    <property type="entry name" value="NLRC4_HD2"/>
    <property type="match status" value="1"/>
</dbReference>
<dbReference type="SMART" id="SM00368">
    <property type="entry name" value="LRR_RI"/>
    <property type="match status" value="2"/>
</dbReference>
<gene>
    <name evidence="5" type="primary">LOC105905824</name>
</gene>
<dbReference type="Pfam" id="PF13516">
    <property type="entry name" value="LRR_6"/>
    <property type="match status" value="2"/>
</dbReference>
<keyword evidence="1" id="KW-0433">Leucine-rich repeat</keyword>
<evidence type="ECO:0000259" key="3">
    <source>
        <dbReference type="Pfam" id="PF17776"/>
    </source>
</evidence>
<proteinExistence type="predicted"/>
<evidence type="ECO:0000313" key="5">
    <source>
        <dbReference type="RefSeq" id="XP_031418547.2"/>
    </source>
</evidence>
<dbReference type="InterPro" id="IPR051261">
    <property type="entry name" value="NLR"/>
</dbReference>
<keyword evidence="4" id="KW-1185">Reference proteome</keyword>
<dbReference type="GeneID" id="105905824"/>
<evidence type="ECO:0000256" key="2">
    <source>
        <dbReference type="ARBA" id="ARBA00022737"/>
    </source>
</evidence>
<dbReference type="AlphaFoldDB" id="A0A6P8F5X6"/>
<dbReference type="RefSeq" id="XP_031418547.2">
    <property type="nucleotide sequence ID" value="XM_031562687.2"/>
</dbReference>
<dbReference type="InterPro" id="IPR041267">
    <property type="entry name" value="NLRP_HD2"/>
</dbReference>
<dbReference type="KEGG" id="char:105905824"/>
<reference evidence="5" key="1">
    <citation type="submission" date="2025-08" db="UniProtKB">
        <authorList>
            <consortium name="RefSeq"/>
        </authorList>
    </citation>
    <scope>IDENTIFICATION</scope>
</reference>
<evidence type="ECO:0000313" key="4">
    <source>
        <dbReference type="Proteomes" id="UP000515152"/>
    </source>
</evidence>
<dbReference type="Proteomes" id="UP000515152">
    <property type="component" value="Chromosome 24"/>
</dbReference>
<name>A0A6P8F5X6_CLUHA</name>
<evidence type="ECO:0000256" key="1">
    <source>
        <dbReference type="ARBA" id="ARBA00022614"/>
    </source>
</evidence>
<dbReference type="PANTHER" id="PTHR24106">
    <property type="entry name" value="NACHT, LRR AND CARD DOMAINS-CONTAINING"/>
    <property type="match status" value="1"/>
</dbReference>
<organism evidence="4 5">
    <name type="scientific">Clupea harengus</name>
    <name type="common">Atlantic herring</name>
    <dbReference type="NCBI Taxonomy" id="7950"/>
    <lineage>
        <taxon>Eukaryota</taxon>
        <taxon>Metazoa</taxon>
        <taxon>Chordata</taxon>
        <taxon>Craniata</taxon>
        <taxon>Vertebrata</taxon>
        <taxon>Euteleostomi</taxon>
        <taxon>Actinopterygii</taxon>
        <taxon>Neopterygii</taxon>
        <taxon>Teleostei</taxon>
        <taxon>Clupei</taxon>
        <taxon>Clupeiformes</taxon>
        <taxon>Clupeoidei</taxon>
        <taxon>Clupeidae</taxon>
        <taxon>Clupea</taxon>
    </lineage>
</organism>
<dbReference type="OrthoDB" id="120976at2759"/>
<accession>A0A6P8F5X6</accession>
<protein>
    <submittedName>
        <fullName evidence="5">NACHT, LRR and PYD domains-containing protein 12-like</fullName>
    </submittedName>
</protein>
<dbReference type="InterPro" id="IPR001611">
    <property type="entry name" value="Leu-rich_rpt"/>
</dbReference>
<sequence>MLEPEIRSPLDVVLPQLAIREVSIKKTVQYIKKKIREDISPDRIINLFHCLNELGDNSLIEEINRYINSANEEKYLTPAQCSALAYLLLMSAKDMNEFDLKKYLRSQEGLNRMLPVVKVSRRVWLNGCHLFKASCQMMASVLQGTPSHLRYLDMSDNDLHDEGVELLCVGLRDPQCKMETLRLSRCLITHKGCSFLASALKSNPSYLKHLDLSYNHPGDSGVRELTDRQYDPNCKLETFRYDHGGECRMKPGLRKCE</sequence>
<feature type="domain" description="NACHT LRR and PYD" evidence="3">
    <location>
        <begin position="4"/>
        <end position="62"/>
    </location>
</feature>